<keyword evidence="1" id="KW-0418">Kinase</keyword>
<evidence type="ECO:0000256" key="1">
    <source>
        <dbReference type="ARBA" id="ARBA00022527"/>
    </source>
</evidence>
<dbReference type="CDD" id="cd16936">
    <property type="entry name" value="HATPase_RsbW-like"/>
    <property type="match status" value="1"/>
</dbReference>
<evidence type="ECO:0000313" key="4">
    <source>
        <dbReference type="Proteomes" id="UP000331127"/>
    </source>
</evidence>
<keyword evidence="1" id="KW-0808">Transferase</keyword>
<dbReference type="RefSeq" id="WP_170322229.1">
    <property type="nucleotide sequence ID" value="NZ_BAAAHL010000022.1"/>
</dbReference>
<dbReference type="AlphaFoldDB" id="A0A5M3WDS4"/>
<dbReference type="PANTHER" id="PTHR35526">
    <property type="entry name" value="ANTI-SIGMA-F FACTOR RSBW-RELATED"/>
    <property type="match status" value="1"/>
</dbReference>
<dbReference type="InterPro" id="IPR003594">
    <property type="entry name" value="HATPase_dom"/>
</dbReference>
<keyword evidence="1" id="KW-0723">Serine/threonine-protein kinase</keyword>
<dbReference type="Pfam" id="PF13581">
    <property type="entry name" value="HATPase_c_2"/>
    <property type="match status" value="1"/>
</dbReference>
<evidence type="ECO:0000313" key="3">
    <source>
        <dbReference type="EMBL" id="GES06410.1"/>
    </source>
</evidence>
<reference evidence="3 4" key="1">
    <citation type="submission" date="2019-10" db="EMBL/GenBank/DDBJ databases">
        <title>Whole genome shotgun sequence of Acrocarpospora macrocephala NBRC 16266.</title>
        <authorList>
            <person name="Ichikawa N."/>
            <person name="Kimura A."/>
            <person name="Kitahashi Y."/>
            <person name="Komaki H."/>
            <person name="Oguchi A."/>
        </authorList>
    </citation>
    <scope>NUCLEOTIDE SEQUENCE [LARGE SCALE GENOMIC DNA]</scope>
    <source>
        <strain evidence="3 4">NBRC 16266</strain>
    </source>
</reference>
<dbReference type="Gene3D" id="3.30.565.10">
    <property type="entry name" value="Histidine kinase-like ATPase, C-terminal domain"/>
    <property type="match status" value="1"/>
</dbReference>
<dbReference type="GO" id="GO:0004674">
    <property type="term" value="F:protein serine/threonine kinase activity"/>
    <property type="evidence" value="ECO:0007669"/>
    <property type="project" value="UniProtKB-KW"/>
</dbReference>
<gene>
    <name evidence="3" type="ORF">Amac_000050</name>
</gene>
<accession>A0A5M3WDS4</accession>
<protein>
    <recommendedName>
        <fullName evidence="2">Histidine kinase/HSP90-like ATPase domain-containing protein</fullName>
    </recommendedName>
</protein>
<keyword evidence="4" id="KW-1185">Reference proteome</keyword>
<feature type="domain" description="Histidine kinase/HSP90-like ATPase" evidence="2">
    <location>
        <begin position="14"/>
        <end position="116"/>
    </location>
</feature>
<sequence length="132" mass="14093">MIFDLRFQWPITSDLAELRDRVRVFGTGAGLSGQRLLDLVIAANEAATNVLQHGGGSGTLTAWSDEVGVSLEFVDAAGTLTDAHLDTGPEPAVGHGAGLWLIRRLCDEVSLERVAGMARLHLCLHHRVRAGA</sequence>
<dbReference type="InterPro" id="IPR036890">
    <property type="entry name" value="HATPase_C_sf"/>
</dbReference>
<dbReference type="PANTHER" id="PTHR35526:SF3">
    <property type="entry name" value="ANTI-SIGMA-F FACTOR RSBW"/>
    <property type="match status" value="1"/>
</dbReference>
<organism evidence="3 4">
    <name type="scientific">Acrocarpospora macrocephala</name>
    <dbReference type="NCBI Taxonomy" id="150177"/>
    <lineage>
        <taxon>Bacteria</taxon>
        <taxon>Bacillati</taxon>
        <taxon>Actinomycetota</taxon>
        <taxon>Actinomycetes</taxon>
        <taxon>Streptosporangiales</taxon>
        <taxon>Streptosporangiaceae</taxon>
        <taxon>Acrocarpospora</taxon>
    </lineage>
</organism>
<proteinExistence type="predicted"/>
<name>A0A5M3WDS4_9ACTN</name>
<dbReference type="EMBL" id="BLAE01000003">
    <property type="protein sequence ID" value="GES06410.1"/>
    <property type="molecule type" value="Genomic_DNA"/>
</dbReference>
<dbReference type="Proteomes" id="UP000331127">
    <property type="component" value="Unassembled WGS sequence"/>
</dbReference>
<evidence type="ECO:0000259" key="2">
    <source>
        <dbReference type="Pfam" id="PF13581"/>
    </source>
</evidence>
<dbReference type="InterPro" id="IPR050267">
    <property type="entry name" value="Anti-sigma-factor_SerPK"/>
</dbReference>
<comment type="caution">
    <text evidence="3">The sequence shown here is derived from an EMBL/GenBank/DDBJ whole genome shotgun (WGS) entry which is preliminary data.</text>
</comment>